<sequence length="882" mass="97923">MAGKVGMVVKNGVFLAILGVNFLPGSEFDQTWKIGDNKYLTRIYPVPVFFSSTKGESLKFMSDSVKRCYPDDNTYWTGSLAKKGNQYSKSSGTVRVSSEPSGGSDWWYQGWFKFNLSAIPDSSTIDTVALNFYCSNRSSQIPYAYVRLLPGDPVSASDPTLWSWLTTGTIVSPARSIDLNWQTRGLNAIGKAAVESCLGQNWIAFGLHEFTYRTGAWAEVKGHGSGENTPYLEIAYTLPARSDISMEEILEPGFVLPVGTIVTPTGRWRNRQPHPDNYYAWFIFINPAGQRTTLPGIQVLGQRGESDTVLFFTPFAFNDTGLWIVRCSTYAENDIDPNNDIRERYFRVIQNSGGNCFDVAVTEITSPVGVIDTGSTVVPRARWRNQSGNPATFFAYCALINPEGIRTYTNSVLLSDFPPSADTTIEFTPYNIGYQTGQWAVVCSTVALGDTNPDNDWRWGSFSVAAGGGSPKGWHEVSSVPLPPSSKAVKDGGWLTYDQGSGLFFIAKGNKTGDFYSYDPVADTWRELCLWPGGIENKGPAKGATGAADGAGHVFAVKGNNTLGFWCYYIDGDSWHQLRDVPAGPSGKKVKGGSDMVVINQSGNQYVYLLKGYKNEFYRYHCNGDSWEQLPDAPQALHPKWDKGSWLAYDGNRYIYAHKAKYHEFWRFDLYTAAWDTHRLKGMPFLSRTGKNKKAKDGSSGAYLNGGVFALKGGNTCEFYRYEPEGDTWTELEPMPEVGSTGKKKRVKGGGDLVAMGENILYALKGNKTRELWYYCYVPEADALGNGVQSEITTPVFTKERIRIFPSLAREGVLALEFEEEMRFLFPLKGALYDNAGKLVQIFAIDSHRASLNLTQLPAGIYWVSLENQSGLRFFRKIIIAH</sequence>
<accession>A0A7C1NEE5</accession>
<dbReference type="InterPro" id="IPR015915">
    <property type="entry name" value="Kelch-typ_b-propeller"/>
</dbReference>
<dbReference type="EMBL" id="DSLG01000002">
    <property type="protein sequence ID" value="HEA86677.1"/>
    <property type="molecule type" value="Genomic_DNA"/>
</dbReference>
<organism evidence="1">
    <name type="scientific">candidate division WOR-3 bacterium</name>
    <dbReference type="NCBI Taxonomy" id="2052148"/>
    <lineage>
        <taxon>Bacteria</taxon>
        <taxon>Bacteria division WOR-3</taxon>
    </lineage>
</organism>
<dbReference type="AlphaFoldDB" id="A0A7C1NEE5"/>
<name>A0A7C1NEE5_UNCW3</name>
<comment type="caution">
    <text evidence="1">The sequence shown here is derived from an EMBL/GenBank/DDBJ whole genome shotgun (WGS) entry which is preliminary data.</text>
</comment>
<reference evidence="1" key="1">
    <citation type="journal article" date="2020" name="mSystems">
        <title>Genome- and Community-Level Interaction Insights into Carbon Utilization and Element Cycling Functions of Hydrothermarchaeota in Hydrothermal Sediment.</title>
        <authorList>
            <person name="Zhou Z."/>
            <person name="Liu Y."/>
            <person name="Xu W."/>
            <person name="Pan J."/>
            <person name="Luo Z.H."/>
            <person name="Li M."/>
        </authorList>
    </citation>
    <scope>NUCLEOTIDE SEQUENCE [LARGE SCALE GENOMIC DNA]</scope>
    <source>
        <strain evidence="1">SpSt-265</strain>
    </source>
</reference>
<gene>
    <name evidence="1" type="ORF">ENP94_01525</name>
</gene>
<dbReference type="SUPFAM" id="SSF117281">
    <property type="entry name" value="Kelch motif"/>
    <property type="match status" value="1"/>
</dbReference>
<dbReference type="Gene3D" id="2.120.10.80">
    <property type="entry name" value="Kelch-type beta propeller"/>
    <property type="match status" value="2"/>
</dbReference>
<protein>
    <submittedName>
        <fullName evidence="1">T9SS type A sorting domain-containing protein</fullName>
    </submittedName>
</protein>
<proteinExistence type="predicted"/>
<evidence type="ECO:0000313" key="1">
    <source>
        <dbReference type="EMBL" id="HEA86677.1"/>
    </source>
</evidence>